<feature type="non-terminal residue" evidence="7">
    <location>
        <position position="372"/>
    </location>
</feature>
<comment type="similarity">
    <text evidence="1">Belongs to the UDP-glycosyltransferase family.</text>
</comment>
<dbReference type="Gene3D" id="3.40.50.2000">
    <property type="entry name" value="Glycogen Phosphorylase B"/>
    <property type="match status" value="1"/>
</dbReference>
<feature type="non-terminal residue" evidence="7">
    <location>
        <position position="1"/>
    </location>
</feature>
<dbReference type="InterPro" id="IPR002213">
    <property type="entry name" value="UDP_glucos_trans"/>
</dbReference>
<dbReference type="EMBL" id="BTRK01000004">
    <property type="protein sequence ID" value="GMR44659.1"/>
    <property type="molecule type" value="Genomic_DNA"/>
</dbReference>
<keyword evidence="4" id="KW-0808">Transferase</keyword>
<proteinExistence type="inferred from homology"/>
<dbReference type="Proteomes" id="UP001328107">
    <property type="component" value="Unassembled WGS sequence"/>
</dbReference>
<comment type="catalytic activity">
    <reaction evidence="6">
        <text>glucuronate acceptor + UDP-alpha-D-glucuronate = acceptor beta-D-glucuronoside + UDP + H(+)</text>
        <dbReference type="Rhea" id="RHEA:21032"/>
        <dbReference type="ChEBI" id="CHEBI:15378"/>
        <dbReference type="ChEBI" id="CHEBI:58052"/>
        <dbReference type="ChEBI" id="CHEBI:58223"/>
        <dbReference type="ChEBI" id="CHEBI:132367"/>
        <dbReference type="ChEBI" id="CHEBI:132368"/>
        <dbReference type="EC" id="2.4.1.17"/>
    </reaction>
</comment>
<evidence type="ECO:0000256" key="6">
    <source>
        <dbReference type="ARBA" id="ARBA00047475"/>
    </source>
</evidence>
<comment type="caution">
    <text evidence="7">The sequence shown here is derived from an EMBL/GenBank/DDBJ whole genome shotgun (WGS) entry which is preliminary data.</text>
</comment>
<dbReference type="SUPFAM" id="SSF53756">
    <property type="entry name" value="UDP-Glycosyltransferase/glycogen phosphorylase"/>
    <property type="match status" value="1"/>
</dbReference>
<organism evidence="7 8">
    <name type="scientific">Pristionchus mayeri</name>
    <dbReference type="NCBI Taxonomy" id="1317129"/>
    <lineage>
        <taxon>Eukaryota</taxon>
        <taxon>Metazoa</taxon>
        <taxon>Ecdysozoa</taxon>
        <taxon>Nematoda</taxon>
        <taxon>Chromadorea</taxon>
        <taxon>Rhabditida</taxon>
        <taxon>Rhabditina</taxon>
        <taxon>Diplogasteromorpha</taxon>
        <taxon>Diplogasteroidea</taxon>
        <taxon>Neodiplogasteridae</taxon>
        <taxon>Pristionchus</taxon>
    </lineage>
</organism>
<gene>
    <name evidence="7" type="ORF">PMAYCL1PPCAC_14854</name>
</gene>
<evidence type="ECO:0000256" key="3">
    <source>
        <dbReference type="ARBA" id="ARBA00022676"/>
    </source>
</evidence>
<accession>A0AAN5CHW1</accession>
<dbReference type="EC" id="2.4.1.17" evidence="2"/>
<dbReference type="AlphaFoldDB" id="A0AAN5CHW1"/>
<protein>
    <recommendedName>
        <fullName evidence="2">glucuronosyltransferase</fullName>
        <ecNumber evidence="2">2.4.1.17</ecNumber>
    </recommendedName>
</protein>
<dbReference type="Pfam" id="PF00201">
    <property type="entry name" value="UDPGT"/>
    <property type="match status" value="2"/>
</dbReference>
<evidence type="ECO:0000256" key="1">
    <source>
        <dbReference type="ARBA" id="ARBA00009995"/>
    </source>
</evidence>
<dbReference type="PANTHER" id="PTHR48043">
    <property type="entry name" value="EG:EG0003.4 PROTEIN-RELATED"/>
    <property type="match status" value="1"/>
</dbReference>
<keyword evidence="3" id="KW-0328">Glycosyltransferase</keyword>
<name>A0AAN5CHW1_9BILA</name>
<dbReference type="InterPro" id="IPR050271">
    <property type="entry name" value="UDP-glycosyltransferase"/>
</dbReference>
<evidence type="ECO:0000313" key="8">
    <source>
        <dbReference type="Proteomes" id="UP001328107"/>
    </source>
</evidence>
<evidence type="ECO:0000256" key="5">
    <source>
        <dbReference type="ARBA" id="ARBA00022729"/>
    </source>
</evidence>
<sequence>HSFFKEMKSFRDAWHGQCNFTLHYPGLIEKLRNENYDGAFSEPVCMCGFALFNLIGIKNYAISLSISSSEGTFDSSGAPSFPSYIPSTLGIHGERMSFFERLHNLFNHLAVNLFYPGIRDPFDEMFRQRFGKEAKGVDVRILSSIMIFQAILRNSSFYFVNAEPLIDFPKMLTHKVIDIGGISVSSGHNPINEFPDVTFIWKYEKPEDKIREGIDNLIESTGTPQNDLMYDPRLSLFITHCGQGSTIEAVTAGVPLIVIPILGDRQRNAQVIKRIGTGIMLEKTSLVKSEELVEAIGKMLNTNEFSNKARLVGEMIRNRPFTAPELFVKNMEFMARFGPLRSNYCDHCRQLDHYGQQLNFFQYYLIDVLAFL</sequence>
<reference evidence="8" key="1">
    <citation type="submission" date="2022-10" db="EMBL/GenBank/DDBJ databases">
        <title>Genome assembly of Pristionchus species.</title>
        <authorList>
            <person name="Yoshida K."/>
            <person name="Sommer R.J."/>
        </authorList>
    </citation>
    <scope>NUCLEOTIDE SEQUENCE [LARGE SCALE GENOMIC DNA]</scope>
    <source>
        <strain evidence="8">RS5460</strain>
    </source>
</reference>
<dbReference type="CDD" id="cd03784">
    <property type="entry name" value="GT1_Gtf-like"/>
    <property type="match status" value="1"/>
</dbReference>
<dbReference type="PANTHER" id="PTHR48043:SF23">
    <property type="entry name" value="UDP-GLUCURONOSYLTRANSFERASE"/>
    <property type="match status" value="1"/>
</dbReference>
<dbReference type="GO" id="GO:0015020">
    <property type="term" value="F:glucuronosyltransferase activity"/>
    <property type="evidence" value="ECO:0007669"/>
    <property type="project" value="UniProtKB-EC"/>
</dbReference>
<evidence type="ECO:0000313" key="7">
    <source>
        <dbReference type="EMBL" id="GMR44659.1"/>
    </source>
</evidence>
<keyword evidence="8" id="KW-1185">Reference proteome</keyword>
<evidence type="ECO:0000256" key="4">
    <source>
        <dbReference type="ARBA" id="ARBA00022679"/>
    </source>
</evidence>
<evidence type="ECO:0000256" key="2">
    <source>
        <dbReference type="ARBA" id="ARBA00012544"/>
    </source>
</evidence>
<keyword evidence="5" id="KW-0732">Signal</keyword>